<dbReference type="FunFam" id="3.30.300.20:FF:000005">
    <property type="entry name" value="Transcription termination/antitermination protein NusA"/>
    <property type="match status" value="1"/>
</dbReference>
<dbReference type="SMART" id="SM00322">
    <property type="entry name" value="KH"/>
    <property type="match status" value="2"/>
</dbReference>
<dbReference type="SMART" id="SM00316">
    <property type="entry name" value="S1"/>
    <property type="match status" value="1"/>
</dbReference>
<dbReference type="GO" id="GO:0003746">
    <property type="term" value="F:translation elongation factor activity"/>
    <property type="evidence" value="ECO:0007669"/>
    <property type="project" value="UniProtKB-KW"/>
</dbReference>
<dbReference type="InterPro" id="IPR015946">
    <property type="entry name" value="KH_dom-like_a/b"/>
</dbReference>
<dbReference type="Gene3D" id="3.30.300.20">
    <property type="match status" value="2"/>
</dbReference>
<keyword evidence="4 7" id="KW-0694">RNA-binding</keyword>
<dbReference type="EMBL" id="CP013015">
    <property type="protein sequence ID" value="AMM41770.1"/>
    <property type="molecule type" value="Genomic_DNA"/>
</dbReference>
<keyword evidence="9" id="KW-0251">Elongation factor</keyword>
<dbReference type="Pfam" id="PF26594">
    <property type="entry name" value="KH_NusA_2nd"/>
    <property type="match status" value="1"/>
</dbReference>
<dbReference type="OrthoDB" id="9807233at2"/>
<dbReference type="Pfam" id="PF13184">
    <property type="entry name" value="KH_NusA_1st"/>
    <property type="match status" value="1"/>
</dbReference>
<dbReference type="InterPro" id="IPR013735">
    <property type="entry name" value="TF_NusA_N"/>
</dbReference>
<dbReference type="InterPro" id="IPR003029">
    <property type="entry name" value="S1_domain"/>
</dbReference>
<dbReference type="InterPro" id="IPR010995">
    <property type="entry name" value="DNA_repair_Rad51/TF_NusA_a-hlx"/>
</dbReference>
<dbReference type="FunFam" id="3.30.300.20:FF:000002">
    <property type="entry name" value="Transcription termination/antitermination protein NusA"/>
    <property type="match status" value="1"/>
</dbReference>
<dbReference type="InterPro" id="IPR010213">
    <property type="entry name" value="TF_NusA"/>
</dbReference>
<dbReference type="GO" id="GO:0006353">
    <property type="term" value="P:DNA-templated transcription termination"/>
    <property type="evidence" value="ECO:0007669"/>
    <property type="project" value="UniProtKB-UniRule"/>
</dbReference>
<comment type="similarity">
    <text evidence="7">Belongs to the NusA family.</text>
</comment>
<evidence type="ECO:0000256" key="5">
    <source>
        <dbReference type="ARBA" id="ARBA00023015"/>
    </source>
</evidence>
<dbReference type="SUPFAM" id="SSF54814">
    <property type="entry name" value="Prokaryotic type KH domain (KH-domain type II)"/>
    <property type="match status" value="2"/>
</dbReference>
<dbReference type="InterPro" id="IPR030842">
    <property type="entry name" value="TF_NusA_bacterial"/>
</dbReference>
<dbReference type="Gene3D" id="3.30.1480.10">
    <property type="entry name" value="NusA, N-terminal domain"/>
    <property type="match status" value="1"/>
</dbReference>
<dbReference type="InterPro" id="IPR036555">
    <property type="entry name" value="NusA_N_sf"/>
</dbReference>
<comment type="subcellular location">
    <subcellularLocation>
        <location evidence="7">Cytoplasm</location>
    </subcellularLocation>
</comment>
<dbReference type="RefSeq" id="WP_066064764.1">
    <property type="nucleotide sequence ID" value="NZ_CP013015.1"/>
</dbReference>
<comment type="subunit">
    <text evidence="7">Monomer. Binds directly to the core enzyme of the DNA-dependent RNA polymerase and to nascent RNA.</text>
</comment>
<dbReference type="InterPro" id="IPR058582">
    <property type="entry name" value="KH_NusA_2nd"/>
</dbReference>
<dbReference type="InterPro" id="IPR004087">
    <property type="entry name" value="KH_dom"/>
</dbReference>
<evidence type="ECO:0000256" key="3">
    <source>
        <dbReference type="ARBA" id="ARBA00022814"/>
    </source>
</evidence>
<keyword evidence="9" id="KW-0648">Protein biosynthesis</keyword>
<gene>
    <name evidence="7" type="primary">nusA</name>
    <name evidence="9" type="ORF">HS1_001978</name>
</gene>
<comment type="function">
    <text evidence="7">Participates in both transcription termination and antitermination.</text>
</comment>
<evidence type="ECO:0000259" key="8">
    <source>
        <dbReference type="PROSITE" id="PS50126"/>
    </source>
</evidence>
<dbReference type="GO" id="GO:0003723">
    <property type="term" value="F:RNA binding"/>
    <property type="evidence" value="ECO:0007669"/>
    <property type="project" value="UniProtKB-UniRule"/>
</dbReference>
<feature type="domain" description="S1 motif" evidence="8">
    <location>
        <begin position="133"/>
        <end position="198"/>
    </location>
</feature>
<dbReference type="SUPFAM" id="SSF69705">
    <property type="entry name" value="Transcription factor NusA, N-terminal domain"/>
    <property type="match status" value="1"/>
</dbReference>
<evidence type="ECO:0000256" key="4">
    <source>
        <dbReference type="ARBA" id="ARBA00022884"/>
    </source>
</evidence>
<dbReference type="CDD" id="cd22529">
    <property type="entry name" value="KH-II_NusA_rpt2"/>
    <property type="match status" value="1"/>
</dbReference>
<dbReference type="GO" id="GO:0031564">
    <property type="term" value="P:transcription antitermination"/>
    <property type="evidence" value="ECO:0007669"/>
    <property type="project" value="UniProtKB-UniRule"/>
</dbReference>
<evidence type="ECO:0000256" key="6">
    <source>
        <dbReference type="ARBA" id="ARBA00023163"/>
    </source>
</evidence>
<evidence type="ECO:0000256" key="1">
    <source>
        <dbReference type="ARBA" id="ARBA00022472"/>
    </source>
</evidence>
<keyword evidence="10" id="KW-1185">Reference proteome</keyword>
<dbReference type="InterPro" id="IPR025249">
    <property type="entry name" value="TF_NusA_KH_1st"/>
</dbReference>
<accession>A0A7U4TIV3</accession>
<dbReference type="GO" id="GO:0003700">
    <property type="term" value="F:DNA-binding transcription factor activity"/>
    <property type="evidence" value="ECO:0007669"/>
    <property type="project" value="InterPro"/>
</dbReference>
<dbReference type="HAMAP" id="MF_00945_B">
    <property type="entry name" value="NusA_B"/>
    <property type="match status" value="1"/>
</dbReference>
<reference evidence="9 10" key="1">
    <citation type="submission" date="2015-10" db="EMBL/GenBank/DDBJ databases">
        <title>Candidatus Desulfofervidus auxilii, a hydrogenotrophic sulfate-reducing bacterium involved in the thermophilic anaerobic oxidation of methane.</title>
        <authorList>
            <person name="Krukenberg V."/>
            <person name="Richter M."/>
            <person name="Wegener G."/>
        </authorList>
    </citation>
    <scope>NUCLEOTIDE SEQUENCE [LARGE SCALE GENOMIC DNA]</scope>
    <source>
        <strain evidence="9 10">HS1</strain>
    </source>
</reference>
<dbReference type="PANTHER" id="PTHR22648:SF0">
    <property type="entry name" value="TRANSCRIPTION TERMINATION_ANTITERMINATION PROTEIN NUSA"/>
    <property type="match status" value="1"/>
</dbReference>
<protein>
    <recommendedName>
        <fullName evidence="7">Transcription termination/antitermination protein NusA</fullName>
    </recommendedName>
</protein>
<dbReference type="Pfam" id="PF08529">
    <property type="entry name" value="NusA_N"/>
    <property type="match status" value="1"/>
</dbReference>
<dbReference type="CDD" id="cd02134">
    <property type="entry name" value="KH-II_NusA_rpt1"/>
    <property type="match status" value="1"/>
</dbReference>
<keyword evidence="6 7" id="KW-0804">Transcription</keyword>
<dbReference type="PANTHER" id="PTHR22648">
    <property type="entry name" value="TRANSCRIPTION TERMINATION FACTOR NUSA"/>
    <property type="match status" value="1"/>
</dbReference>
<evidence type="ECO:0000256" key="2">
    <source>
        <dbReference type="ARBA" id="ARBA00022490"/>
    </source>
</evidence>
<organism evidence="9 10">
    <name type="scientific">Desulfofervidus auxilii</name>
    <dbReference type="NCBI Taxonomy" id="1621989"/>
    <lineage>
        <taxon>Bacteria</taxon>
        <taxon>Pseudomonadati</taxon>
        <taxon>Thermodesulfobacteriota</taxon>
        <taxon>Candidatus Desulfofervidia</taxon>
        <taxon>Candidatus Desulfofervidales</taxon>
        <taxon>Candidatus Desulfofervidaceae</taxon>
        <taxon>Candidatus Desulfofervidus</taxon>
    </lineage>
</organism>
<sequence>MELKRIIEQLTKDKGIEKEFLIKTIEEAVYSAARKKYGLQADIEVVYNEETGEIEVYLFKTVVETLTNPIKEIILSEAQKLNQEVELGDSVGIKLSMAEFGRIAAQAAKQVILQRMKEAEEEIIYEEFKDRKGEVVNGIVQRLDKEGVIVNLGKTEALLPWGEVIPNKDNFKRGDRLRAYILDVRKESKISQIILSRTHPAFLIALFTLEVPEISEGIVKIINAAREPGSRAKIAVTSQDPDVDPIGACVGIRGSRVQNVVRELKGEKIDIVHWDPDPAKFICNAIAPAKVLKVIMDKDEQRMEIIVPDDQLSLAIGRQGQNVRLASKLTGWKLDVRSKSRYKEIQRLQYESLLKVDGMTKEIADLLTQNEIVSAEELAQATVEELKGLGFREDKALALITAAEKFMSTPQATEDVKLEAESGEE</sequence>
<evidence type="ECO:0000313" key="10">
    <source>
        <dbReference type="Proteomes" id="UP000070560"/>
    </source>
</evidence>
<keyword evidence="2 7" id="KW-0963">Cytoplasm</keyword>
<dbReference type="CDD" id="cd04455">
    <property type="entry name" value="S1_NusA"/>
    <property type="match status" value="1"/>
</dbReference>
<dbReference type="SUPFAM" id="SSF47794">
    <property type="entry name" value="Rad51 N-terminal domain-like"/>
    <property type="match status" value="1"/>
</dbReference>
<dbReference type="InterPro" id="IPR009019">
    <property type="entry name" value="KH_sf_prok-type"/>
</dbReference>
<name>A0A7U4TIV3_DESA2</name>
<evidence type="ECO:0000313" key="9">
    <source>
        <dbReference type="EMBL" id="AMM41770.1"/>
    </source>
</evidence>
<dbReference type="KEGG" id="daw:HS1_001978"/>
<dbReference type="SUPFAM" id="SSF50249">
    <property type="entry name" value="Nucleic acid-binding proteins"/>
    <property type="match status" value="1"/>
</dbReference>
<dbReference type="GO" id="GO:0005829">
    <property type="term" value="C:cytosol"/>
    <property type="evidence" value="ECO:0007669"/>
    <property type="project" value="TreeGrafter"/>
</dbReference>
<dbReference type="Proteomes" id="UP000070560">
    <property type="component" value="Chromosome"/>
</dbReference>
<keyword evidence="3 7" id="KW-0889">Transcription antitermination</keyword>
<dbReference type="AlphaFoldDB" id="A0A7U4TIV3"/>
<proteinExistence type="inferred from homology"/>
<dbReference type="Gene3D" id="2.40.50.140">
    <property type="entry name" value="Nucleic acid-binding proteins"/>
    <property type="match status" value="1"/>
</dbReference>
<dbReference type="Pfam" id="PF00575">
    <property type="entry name" value="S1"/>
    <property type="match status" value="1"/>
</dbReference>
<evidence type="ECO:0000256" key="7">
    <source>
        <dbReference type="HAMAP-Rule" id="MF_00945"/>
    </source>
</evidence>
<dbReference type="GO" id="GO:0000166">
    <property type="term" value="F:nucleotide binding"/>
    <property type="evidence" value="ECO:0007669"/>
    <property type="project" value="InterPro"/>
</dbReference>
<dbReference type="InterPro" id="IPR012340">
    <property type="entry name" value="NA-bd_OB-fold"/>
</dbReference>
<dbReference type="NCBIfam" id="TIGR01953">
    <property type="entry name" value="NusA"/>
    <property type="match status" value="1"/>
</dbReference>
<keyword evidence="1 7" id="KW-0806">Transcription termination</keyword>
<dbReference type="PROSITE" id="PS50084">
    <property type="entry name" value="KH_TYPE_1"/>
    <property type="match status" value="1"/>
</dbReference>
<keyword evidence="5 7" id="KW-0805">Transcription regulation</keyword>
<dbReference type="Gene3D" id="1.10.150.20">
    <property type="entry name" value="5' to 3' exonuclease, C-terminal subdomain"/>
    <property type="match status" value="1"/>
</dbReference>
<dbReference type="PROSITE" id="PS50126">
    <property type="entry name" value="S1"/>
    <property type="match status" value="1"/>
</dbReference>